<dbReference type="Proteomes" id="UP001151760">
    <property type="component" value="Unassembled WGS sequence"/>
</dbReference>
<evidence type="ECO:0000313" key="2">
    <source>
        <dbReference type="Proteomes" id="UP001151760"/>
    </source>
</evidence>
<name>A0ABQ4XNX3_9ASTR</name>
<reference evidence="1" key="1">
    <citation type="journal article" date="2022" name="Int. J. Mol. Sci.">
        <title>Draft Genome of Tanacetum Coccineum: Genomic Comparison of Closely Related Tanacetum-Family Plants.</title>
        <authorList>
            <person name="Yamashiro T."/>
            <person name="Shiraishi A."/>
            <person name="Nakayama K."/>
            <person name="Satake H."/>
        </authorList>
    </citation>
    <scope>NUCLEOTIDE SEQUENCE</scope>
</reference>
<accession>A0ABQ4XNX3</accession>
<proteinExistence type="predicted"/>
<sequence length="268" mass="31185">MVSAAKDPLTFNDLMATPIEFSKYVLNRLQIDHLTQEILVGPTYNLLKGTCTSSIELEYNMEECFKALTDRLDWNNPEGDRCPFDLTKPLPLKGRPGHLSVAAEYFFNNDLEFLKSSDPKKKYTTSIMKTKAARYEIVGIEYMNPLLWSTIKHGVSVKKLHGYGHLEEIMVKRAYQRLYKFKEGNFVDLHLNDIEDMLFLDVQHKLFNLNDSDIVDFIVALYMFTRSLIIKRRVKDLQLGVESYQKKLNITAPHKTFPEIEFKELYTP</sequence>
<comment type="caution">
    <text evidence="1">The sequence shown here is derived from an EMBL/GenBank/DDBJ whole genome shotgun (WGS) entry which is preliminary data.</text>
</comment>
<organism evidence="1 2">
    <name type="scientific">Tanacetum coccineum</name>
    <dbReference type="NCBI Taxonomy" id="301880"/>
    <lineage>
        <taxon>Eukaryota</taxon>
        <taxon>Viridiplantae</taxon>
        <taxon>Streptophyta</taxon>
        <taxon>Embryophyta</taxon>
        <taxon>Tracheophyta</taxon>
        <taxon>Spermatophyta</taxon>
        <taxon>Magnoliopsida</taxon>
        <taxon>eudicotyledons</taxon>
        <taxon>Gunneridae</taxon>
        <taxon>Pentapetalae</taxon>
        <taxon>asterids</taxon>
        <taxon>campanulids</taxon>
        <taxon>Asterales</taxon>
        <taxon>Asteraceae</taxon>
        <taxon>Asteroideae</taxon>
        <taxon>Anthemideae</taxon>
        <taxon>Anthemidinae</taxon>
        <taxon>Tanacetum</taxon>
    </lineage>
</organism>
<dbReference type="EMBL" id="BQNB010009688">
    <property type="protein sequence ID" value="GJS67020.1"/>
    <property type="molecule type" value="Genomic_DNA"/>
</dbReference>
<evidence type="ECO:0000313" key="1">
    <source>
        <dbReference type="EMBL" id="GJS67020.1"/>
    </source>
</evidence>
<protein>
    <submittedName>
        <fullName evidence="1">Uncharacterized protein</fullName>
    </submittedName>
</protein>
<gene>
    <name evidence="1" type="ORF">Tco_0681584</name>
</gene>
<keyword evidence="2" id="KW-1185">Reference proteome</keyword>
<reference evidence="1" key="2">
    <citation type="submission" date="2022-01" db="EMBL/GenBank/DDBJ databases">
        <authorList>
            <person name="Yamashiro T."/>
            <person name="Shiraishi A."/>
            <person name="Satake H."/>
            <person name="Nakayama K."/>
        </authorList>
    </citation>
    <scope>NUCLEOTIDE SEQUENCE</scope>
</reference>